<comment type="caution">
    <text evidence="2">The sequence shown here is derived from an EMBL/GenBank/DDBJ whole genome shotgun (WGS) entry which is preliminary data.</text>
</comment>
<feature type="region of interest" description="Disordered" evidence="1">
    <location>
        <begin position="276"/>
        <end position="313"/>
    </location>
</feature>
<organism evidence="2 3">
    <name type="scientific">Leishmania orientalis</name>
    <dbReference type="NCBI Taxonomy" id="2249476"/>
    <lineage>
        <taxon>Eukaryota</taxon>
        <taxon>Discoba</taxon>
        <taxon>Euglenozoa</taxon>
        <taxon>Kinetoplastea</taxon>
        <taxon>Metakinetoplastina</taxon>
        <taxon>Trypanosomatida</taxon>
        <taxon>Trypanosomatidae</taxon>
        <taxon>Leishmaniinae</taxon>
        <taxon>Leishmania</taxon>
    </lineage>
</organism>
<protein>
    <submittedName>
        <fullName evidence="2">Uncharacterized protein</fullName>
    </submittedName>
</protein>
<dbReference type="EMBL" id="JAFHLR010000032">
    <property type="protein sequence ID" value="KAG5470328.1"/>
    <property type="molecule type" value="Genomic_DNA"/>
</dbReference>
<sequence length="849" mass="87752">MADLAVAASAVAGDKDTFTTDSKSNRASHAVASAETQRQGKTDAAGTHTPSAEVSFTSSAPRIDSFEIASTAVTPLSPGTAVPRWSSLKEALEACMDPVFLAGSADMKADKIAEEVLLLMDATMTVHLPALVGLSCLQPLFTGHTRSERVDAVLSAVRASNKLMLRGDLPVPSSSDCTLSEAEAEAAELRVGLHSNADGDAEDAPVLECRRHTPGGAAPFCSPALSRLKATTPPQRMREAELTSCAPCALPVALTSPVASDNAHVMYQPNLPYTDAGVPRHDGAGDSTRALPVAPASPAPVAEESGSAALPAPRTAQLCPRAKGEDPLRPISRDGAADLQATNDIPTLRLCVPVPKPPPAIDAVMMEAADKSYGARVSSSAKEAASTFTARSASPAPATSSFSAAANRTTRSLTGFSVHAAPFVPAERVNTTSSITPIDGQWRVASHAPRLRRWAFSDAPAAGCADVSEALANHMLMDSNAAWMCAALSLRAGSSCGEKCEALGTWGRGSTITPPAPVGELPWTLPCKERLLPAKCARKALTPDMTHAPLAVGDSLASTHALPITGLRRPRPLAVSAVAESVPRSGFDGCRSMRAPAAPAQLPPFPLSQTRRHRHDPYSSAGFAVCAENSSPFSSSQANMPTALALTSSASPRLSSTARTMGSARERASFCFADPLIKASARLQERRRLLRADATGTTSCERESVSCSITHSDPAGESGDAESVPCRPLSSCNKPLVPTSGVPTADAAVTFLRPIDEDAAAVTLSSKSYAEALLLNMKSASPAVLMAGKAAQKSQVSRDSKSNTPCLSAEASNSPAKCTAAMKKASSGAAPAAADTMGARPKRQPVSAS</sequence>
<accession>A0A836GUY5</accession>
<keyword evidence="3" id="KW-1185">Reference proteome</keyword>
<feature type="compositionally biased region" description="Low complexity" evidence="1">
    <location>
        <begin position="819"/>
        <end position="839"/>
    </location>
</feature>
<name>A0A836GUY5_9TRYP</name>
<feature type="region of interest" description="Disordered" evidence="1">
    <location>
        <begin position="795"/>
        <end position="849"/>
    </location>
</feature>
<proteinExistence type="predicted"/>
<feature type="region of interest" description="Disordered" evidence="1">
    <location>
        <begin position="703"/>
        <end position="723"/>
    </location>
</feature>
<evidence type="ECO:0000313" key="3">
    <source>
        <dbReference type="Proteomes" id="UP000674143"/>
    </source>
</evidence>
<evidence type="ECO:0000313" key="2">
    <source>
        <dbReference type="EMBL" id="KAG5470328.1"/>
    </source>
</evidence>
<gene>
    <name evidence="2" type="ORF">LSCM4_03023</name>
</gene>
<dbReference type="RefSeq" id="XP_067060594.1">
    <property type="nucleotide sequence ID" value="XM_067205042.1"/>
</dbReference>
<feature type="compositionally biased region" description="Low complexity" evidence="1">
    <location>
        <begin position="290"/>
        <end position="309"/>
    </location>
</feature>
<dbReference type="Proteomes" id="UP000674143">
    <property type="component" value="Unassembled WGS sequence"/>
</dbReference>
<feature type="region of interest" description="Disordered" evidence="1">
    <location>
        <begin position="16"/>
        <end position="54"/>
    </location>
</feature>
<dbReference type="AlphaFoldDB" id="A0A836GUY5"/>
<dbReference type="GeneID" id="92358976"/>
<dbReference type="KEGG" id="loi:92358976"/>
<evidence type="ECO:0000256" key="1">
    <source>
        <dbReference type="SAM" id="MobiDB-lite"/>
    </source>
</evidence>
<reference evidence="3" key="1">
    <citation type="journal article" date="2021" name="Microbiol. Resour. Announc.">
        <title>LGAAP: Leishmaniinae Genome Assembly and Annotation Pipeline.</title>
        <authorList>
            <person name="Almutairi H."/>
            <person name="Urbaniak M.D."/>
            <person name="Bates M.D."/>
            <person name="Jariyapan N."/>
            <person name="Kwakye-Nuako G."/>
            <person name="Thomaz-Soccol V."/>
            <person name="Al-Salem W.S."/>
            <person name="Dillon R.J."/>
            <person name="Bates P.A."/>
            <person name="Gatherer D."/>
        </authorList>
    </citation>
    <scope>NUCLEOTIDE SEQUENCE [LARGE SCALE GENOMIC DNA]</scope>
</reference>
<feature type="compositionally biased region" description="Polar residues" evidence="1">
    <location>
        <begin position="802"/>
        <end position="816"/>
    </location>
</feature>
<reference evidence="3" key="2">
    <citation type="journal article" date="2021" name="Sci. Data">
        <title>Chromosome-scale genome sequencing, assembly and annotation of six genomes from subfamily Leishmaniinae.</title>
        <authorList>
            <person name="Almutairi H."/>
            <person name="Urbaniak M.D."/>
            <person name="Bates M.D."/>
            <person name="Jariyapan N."/>
            <person name="Kwakye-Nuako G."/>
            <person name="Thomaz Soccol V."/>
            <person name="Al-Salem W.S."/>
            <person name="Dillon R.J."/>
            <person name="Bates P.A."/>
            <person name="Gatherer D."/>
        </authorList>
    </citation>
    <scope>NUCLEOTIDE SEQUENCE [LARGE SCALE GENOMIC DNA]</scope>
</reference>